<feature type="chain" id="PRO_5013050580" description="Galactose oxidase" evidence="5">
    <location>
        <begin position="23"/>
        <end position="1065"/>
    </location>
</feature>
<keyword evidence="4" id="KW-1133">Transmembrane helix</keyword>
<protein>
    <recommendedName>
        <fullName evidence="8">Galactose oxidase</fullName>
    </recommendedName>
</protein>
<dbReference type="AlphaFoldDB" id="A0A1Y2B1W0"/>
<keyword evidence="5" id="KW-0732">Signal</keyword>
<evidence type="ECO:0000313" key="7">
    <source>
        <dbReference type="Proteomes" id="UP000193986"/>
    </source>
</evidence>
<dbReference type="SUPFAM" id="SSF117281">
    <property type="entry name" value="Kelch motif"/>
    <property type="match status" value="1"/>
</dbReference>
<feature type="compositionally biased region" description="Acidic residues" evidence="3">
    <location>
        <begin position="660"/>
        <end position="669"/>
    </location>
</feature>
<feature type="signal peptide" evidence="5">
    <location>
        <begin position="1"/>
        <end position="22"/>
    </location>
</feature>
<dbReference type="InParanoid" id="A0A1Y2B1W0"/>
<keyword evidence="7" id="KW-1185">Reference proteome</keyword>
<dbReference type="Gene3D" id="2.120.10.80">
    <property type="entry name" value="Kelch-type beta propeller"/>
    <property type="match status" value="2"/>
</dbReference>
<reference evidence="6 7" key="1">
    <citation type="submission" date="2016-07" db="EMBL/GenBank/DDBJ databases">
        <title>Pervasive Adenine N6-methylation of Active Genes in Fungi.</title>
        <authorList>
            <consortium name="DOE Joint Genome Institute"/>
            <person name="Mondo S.J."/>
            <person name="Dannebaum R.O."/>
            <person name="Kuo R.C."/>
            <person name="Labutti K."/>
            <person name="Haridas S."/>
            <person name="Kuo A."/>
            <person name="Salamov A."/>
            <person name="Ahrendt S.R."/>
            <person name="Lipzen A."/>
            <person name="Sullivan W."/>
            <person name="Andreopoulos W.B."/>
            <person name="Clum A."/>
            <person name="Lindquist E."/>
            <person name="Daum C."/>
            <person name="Ramamoorthy G.K."/>
            <person name="Gryganskyi A."/>
            <person name="Culley D."/>
            <person name="Magnuson J.K."/>
            <person name="James T.Y."/>
            <person name="O'Malley M.A."/>
            <person name="Stajich J.E."/>
            <person name="Spatafora J.W."/>
            <person name="Visel A."/>
            <person name="Grigoriev I.V."/>
        </authorList>
    </citation>
    <scope>NUCLEOTIDE SEQUENCE [LARGE SCALE GENOMIC DNA]</scope>
    <source>
        <strain evidence="6 7">68-887.2</strain>
    </source>
</reference>
<feature type="compositionally biased region" description="Polar residues" evidence="3">
    <location>
        <begin position="372"/>
        <end position="433"/>
    </location>
</feature>
<feature type="region of interest" description="Disordered" evidence="3">
    <location>
        <begin position="905"/>
        <end position="1065"/>
    </location>
</feature>
<keyword evidence="2" id="KW-0677">Repeat</keyword>
<evidence type="ECO:0000256" key="3">
    <source>
        <dbReference type="SAM" id="MobiDB-lite"/>
    </source>
</evidence>
<feature type="compositionally biased region" description="Polar residues" evidence="3">
    <location>
        <begin position="853"/>
        <end position="871"/>
    </location>
</feature>
<feature type="region of interest" description="Disordered" evidence="3">
    <location>
        <begin position="737"/>
        <end position="757"/>
    </location>
</feature>
<feature type="region of interest" description="Disordered" evidence="3">
    <location>
        <begin position="626"/>
        <end position="694"/>
    </location>
</feature>
<dbReference type="Proteomes" id="UP000193986">
    <property type="component" value="Unassembled WGS sequence"/>
</dbReference>
<feature type="region of interest" description="Disordered" evidence="3">
    <location>
        <begin position="372"/>
        <end position="441"/>
    </location>
</feature>
<evidence type="ECO:0000256" key="5">
    <source>
        <dbReference type="SAM" id="SignalP"/>
    </source>
</evidence>
<keyword evidence="4" id="KW-0812">Transmembrane</keyword>
<feature type="transmembrane region" description="Helical" evidence="4">
    <location>
        <begin position="450"/>
        <end position="470"/>
    </location>
</feature>
<dbReference type="Pfam" id="PF24681">
    <property type="entry name" value="Kelch_KLHDC2_KLHL20_DRC7"/>
    <property type="match status" value="1"/>
</dbReference>
<feature type="region of interest" description="Disordered" evidence="3">
    <location>
        <begin position="554"/>
        <end position="586"/>
    </location>
</feature>
<evidence type="ECO:0008006" key="8">
    <source>
        <dbReference type="Google" id="ProtNLM"/>
    </source>
</evidence>
<sequence>MMRGVLLRCLVALLSAVEIVRADESYTMIPRWGHASTYLPSNHTLLIQGGKTDPTSLYTYTSAPNSPDVILLDLSSSFDNSSPPWTLSSNPGPTDAWHTISMTSNSSGLLFGGDGGSTEAVQTLSDSSWLLSVDSAGTVNLSRQDTGWAAQPMRRIYHSAVQSEDGSVSYIIGGMKDDGSEEVFDEVYAFSTAIPSFATFTSLPQGLYHHASVMLPNGTIVVFGGVFTSSSTGGPALLPLGTLYAIDTTATNPGWSTLTLGGSAPNGRRGATAVLDQAGEKVFLFGGGDVALSTAFGDLWVLDLETFVWQEISAGDGPSARFDYCLVPVGGDQVIVFGGHTGTSPADPNVYVLDTAIGSWKNSFNMVSSGISATTGQSGEASKTANGGTTSAVAGTSDSMTQEGGAQAPSTSKSPPMKTTQSQTITHPASPSETLGDAGGNSHPLPTGSIIGLSVGLAACPVLLAIFLWFRHRRLRRKKAALAAMWGSPPGPTRSTSVSRPYGSREKGGKGLLEPKDPNIYRDLETPDISKSPLGIGLGMGAIGTSLASMARRLGPQPQSDPYAPLHDPGEGLAREPTRRAGDRIRLVGPRAASVTKKYAPVRLGEPLARSSVSAARFNILSDEDSRRFTPSKEEDWRLPSETDGNDWRSARSLLREEGSEGDPFDDDDSLRPPVRGGPVPTPHDSRSDLDTYDRFADRTIGESSRTDYRLPEVSPSDPMELNGLLPLLSQLNHPGAAISRSARSRQSSSTEDLEEGTLHHAHIISPSTAQASLIQHAQRAVSRSATILSTATTEGAYVPIKRSESFFKRMTQGLLSRQPTGPRPLEIRDPSPAPALWPEEEVTVSHPPPSFARSSGQLRGPSESSLASAQSMRGMAIIQREMTNSTMGTIAAVDEAETSLLEDGDENNNTILSGHHRHGLTGISEPGSVVFNGAEFSSPTSAPVSENQTPPRPPSTSAHNKTPPRPSSTSAPPSGSPVPKPLVSHRRPVREVVNSINKRASTTPLSLLSPSSQYSPQRSSPRRMGEITGDTRPSKSTLYEAVKRGTLLVANPDKDRDRSASGSS</sequence>
<keyword evidence="4" id="KW-0472">Membrane</keyword>
<gene>
    <name evidence="6" type="ORF">BCR39DRAFT_588706</name>
</gene>
<evidence type="ECO:0000256" key="4">
    <source>
        <dbReference type="SAM" id="Phobius"/>
    </source>
</evidence>
<feature type="compositionally biased region" description="Basic and acidic residues" evidence="3">
    <location>
        <begin position="503"/>
        <end position="518"/>
    </location>
</feature>
<proteinExistence type="predicted"/>
<evidence type="ECO:0000256" key="2">
    <source>
        <dbReference type="ARBA" id="ARBA00022737"/>
    </source>
</evidence>
<feature type="region of interest" description="Disordered" evidence="3">
    <location>
        <begin position="815"/>
        <end position="871"/>
    </location>
</feature>
<evidence type="ECO:0000256" key="1">
    <source>
        <dbReference type="ARBA" id="ARBA00022441"/>
    </source>
</evidence>
<keyword evidence="1" id="KW-0880">Kelch repeat</keyword>
<dbReference type="OrthoDB" id="432528at2759"/>
<organism evidence="6 7">
    <name type="scientific">Naematelia encephala</name>
    <dbReference type="NCBI Taxonomy" id="71784"/>
    <lineage>
        <taxon>Eukaryota</taxon>
        <taxon>Fungi</taxon>
        <taxon>Dikarya</taxon>
        <taxon>Basidiomycota</taxon>
        <taxon>Agaricomycotina</taxon>
        <taxon>Tremellomycetes</taxon>
        <taxon>Tremellales</taxon>
        <taxon>Naemateliaceae</taxon>
        <taxon>Naematelia</taxon>
    </lineage>
</organism>
<dbReference type="PANTHER" id="PTHR46093:SF18">
    <property type="entry name" value="FIBRONECTIN TYPE-III DOMAIN-CONTAINING PROTEIN"/>
    <property type="match status" value="1"/>
</dbReference>
<feature type="compositionally biased region" description="Polar residues" evidence="3">
    <location>
        <begin position="936"/>
        <end position="961"/>
    </location>
</feature>
<dbReference type="PANTHER" id="PTHR46093">
    <property type="entry name" value="ACYL-COA-BINDING DOMAIN-CONTAINING PROTEIN 5"/>
    <property type="match status" value="1"/>
</dbReference>
<evidence type="ECO:0000313" key="6">
    <source>
        <dbReference type="EMBL" id="ORY28477.1"/>
    </source>
</evidence>
<feature type="compositionally biased region" description="Low complexity" evidence="3">
    <location>
        <begin position="1002"/>
        <end position="1020"/>
    </location>
</feature>
<dbReference type="EMBL" id="MCFC01000031">
    <property type="protein sequence ID" value="ORY28477.1"/>
    <property type="molecule type" value="Genomic_DNA"/>
</dbReference>
<accession>A0A1Y2B1W0</accession>
<feature type="compositionally biased region" description="Basic and acidic residues" evidence="3">
    <location>
        <begin position="684"/>
        <end position="694"/>
    </location>
</feature>
<name>A0A1Y2B1W0_9TREE</name>
<feature type="region of interest" description="Disordered" evidence="3">
    <location>
        <begin position="486"/>
        <end position="518"/>
    </location>
</feature>
<dbReference type="InterPro" id="IPR015915">
    <property type="entry name" value="Kelch-typ_b-propeller"/>
</dbReference>
<feature type="compositionally biased region" description="Basic and acidic residues" evidence="3">
    <location>
        <begin position="626"/>
        <end position="659"/>
    </location>
</feature>
<dbReference type="STRING" id="71784.A0A1Y2B1W0"/>
<feature type="compositionally biased region" description="Low complexity" evidence="3">
    <location>
        <begin position="737"/>
        <end position="750"/>
    </location>
</feature>
<comment type="caution">
    <text evidence="6">The sequence shown here is derived from an EMBL/GenBank/DDBJ whole genome shotgun (WGS) entry which is preliminary data.</text>
</comment>
<feature type="compositionally biased region" description="Basic and acidic residues" evidence="3">
    <location>
        <begin position="568"/>
        <end position="586"/>
    </location>
</feature>
<feature type="compositionally biased region" description="Basic and acidic residues" evidence="3">
    <location>
        <begin position="1053"/>
        <end position="1065"/>
    </location>
</feature>